<keyword evidence="4 7" id="KW-0812">Transmembrane</keyword>
<dbReference type="GO" id="GO:0005886">
    <property type="term" value="C:plasma membrane"/>
    <property type="evidence" value="ECO:0007669"/>
    <property type="project" value="UniProtKB-SubCell"/>
</dbReference>
<feature type="transmembrane region" description="Helical" evidence="7">
    <location>
        <begin position="211"/>
        <end position="233"/>
    </location>
</feature>
<accession>A0A918KWS9</accession>
<name>A0A918KWS9_9DEIO</name>
<dbReference type="PANTHER" id="PTHR42718">
    <property type="entry name" value="MAJOR FACILITATOR SUPERFAMILY MULTIDRUG TRANSPORTER MFSC"/>
    <property type="match status" value="1"/>
</dbReference>
<dbReference type="RefSeq" id="WP_189093622.1">
    <property type="nucleotide sequence ID" value="NZ_BMQL01000081.1"/>
</dbReference>
<keyword evidence="2" id="KW-0813">Transport</keyword>
<evidence type="ECO:0000256" key="3">
    <source>
        <dbReference type="ARBA" id="ARBA00022475"/>
    </source>
</evidence>
<feature type="transmembrane region" description="Helical" evidence="7">
    <location>
        <begin position="58"/>
        <end position="78"/>
    </location>
</feature>
<dbReference type="PROSITE" id="PS50850">
    <property type="entry name" value="MFS"/>
    <property type="match status" value="1"/>
</dbReference>
<dbReference type="PANTHER" id="PTHR42718:SF46">
    <property type="entry name" value="BLR6921 PROTEIN"/>
    <property type="match status" value="1"/>
</dbReference>
<comment type="subcellular location">
    <subcellularLocation>
        <location evidence="1">Cell membrane</location>
        <topology evidence="1">Multi-pass membrane protein</topology>
    </subcellularLocation>
</comment>
<feature type="transmembrane region" description="Helical" evidence="7">
    <location>
        <begin position="90"/>
        <end position="109"/>
    </location>
</feature>
<evidence type="ECO:0000313" key="10">
    <source>
        <dbReference type="Proteomes" id="UP000603865"/>
    </source>
</evidence>
<dbReference type="AlphaFoldDB" id="A0A918KWS9"/>
<feature type="transmembrane region" description="Helical" evidence="7">
    <location>
        <begin position="446"/>
        <end position="469"/>
    </location>
</feature>
<feature type="transmembrane region" description="Helical" evidence="7">
    <location>
        <begin position="115"/>
        <end position="138"/>
    </location>
</feature>
<feature type="transmembrane region" description="Helical" evidence="7">
    <location>
        <begin position="150"/>
        <end position="171"/>
    </location>
</feature>
<evidence type="ECO:0000256" key="6">
    <source>
        <dbReference type="ARBA" id="ARBA00023136"/>
    </source>
</evidence>
<evidence type="ECO:0000313" key="9">
    <source>
        <dbReference type="EMBL" id="GGR37714.1"/>
    </source>
</evidence>
<evidence type="ECO:0000256" key="4">
    <source>
        <dbReference type="ARBA" id="ARBA00022692"/>
    </source>
</evidence>
<gene>
    <name evidence="9" type="ORF">GCM10008957_53860</name>
</gene>
<dbReference type="InterPro" id="IPR020846">
    <property type="entry name" value="MFS_dom"/>
</dbReference>
<feature type="transmembrane region" description="Helical" evidence="7">
    <location>
        <begin position="310"/>
        <end position="331"/>
    </location>
</feature>
<dbReference type="GO" id="GO:0022857">
    <property type="term" value="F:transmembrane transporter activity"/>
    <property type="evidence" value="ECO:0007669"/>
    <property type="project" value="InterPro"/>
</dbReference>
<evidence type="ECO:0000256" key="1">
    <source>
        <dbReference type="ARBA" id="ARBA00004651"/>
    </source>
</evidence>
<dbReference type="CDD" id="cd17321">
    <property type="entry name" value="MFS_MMR_MDR_like"/>
    <property type="match status" value="1"/>
</dbReference>
<keyword evidence="6 7" id="KW-0472">Membrane</keyword>
<feature type="domain" description="Major facilitator superfamily (MFS) profile" evidence="8">
    <location>
        <begin position="24"/>
        <end position="472"/>
    </location>
</feature>
<dbReference type="Gene3D" id="1.20.1250.20">
    <property type="entry name" value="MFS general substrate transporter like domains"/>
    <property type="match status" value="1"/>
</dbReference>
<keyword evidence="3" id="KW-1003">Cell membrane</keyword>
<feature type="transmembrane region" description="Helical" evidence="7">
    <location>
        <begin position="371"/>
        <end position="394"/>
    </location>
</feature>
<evidence type="ECO:0000259" key="8">
    <source>
        <dbReference type="PROSITE" id="PS50850"/>
    </source>
</evidence>
<dbReference type="InterPro" id="IPR011701">
    <property type="entry name" value="MFS"/>
</dbReference>
<dbReference type="Pfam" id="PF07690">
    <property type="entry name" value="MFS_1"/>
    <property type="match status" value="1"/>
</dbReference>
<protein>
    <submittedName>
        <fullName evidence="9">MFS transporter</fullName>
    </submittedName>
</protein>
<dbReference type="SUPFAM" id="SSF103473">
    <property type="entry name" value="MFS general substrate transporter"/>
    <property type="match status" value="1"/>
</dbReference>
<keyword evidence="5 7" id="KW-1133">Transmembrane helix</keyword>
<feature type="transmembrane region" description="Helical" evidence="7">
    <location>
        <begin position="415"/>
        <end position="434"/>
    </location>
</feature>
<sequence>MSTQAKTIPFPAKSVTAPAHPAAILAIILVSYLVIVLDISIVLTGLPKIQRDLGFSNISLAWVQSAYTLAFGGLLLLSARAGDLLGRRRVFLAGLALFTLASMAVGFSSSTTWMIAARAIQGIGAAILAPSSLALLTANFPEGPERTRAVGYYSSIGGLGSGIGLVLGGFLADLISWRAGFFINLPIGLVLGWAALRYIPETAKTRGKLDVVGAITSTLGMTALVYGFMHVASAGWTDASTLLSLLAGMLLLGLFVWNEGRTGTPIMPLRLFLSRERAGALIARMLFLGAMASFWFFTTEYLQEVLGLSALQAGLAFLPASVVIFGTALLVSNLTRLFGAARLLGLGLFIGAVGLAWLSRAGVDTPHLTGVALPMILIGAGQGMALAPMTASGIQGVDPQDAGAASGVVNVAHQLGNSLGLAVLVTVFAAATSNSAEPKMQLAHRISAALTGATVLQVLCLLVALVLIVRPALKNQRA</sequence>
<dbReference type="EMBL" id="BMQL01000081">
    <property type="protein sequence ID" value="GGR37714.1"/>
    <property type="molecule type" value="Genomic_DNA"/>
</dbReference>
<feature type="transmembrane region" description="Helical" evidence="7">
    <location>
        <begin position="177"/>
        <end position="199"/>
    </location>
</feature>
<dbReference type="Proteomes" id="UP000603865">
    <property type="component" value="Unassembled WGS sequence"/>
</dbReference>
<comment type="caution">
    <text evidence="9">The sequence shown here is derived from an EMBL/GenBank/DDBJ whole genome shotgun (WGS) entry which is preliminary data.</text>
</comment>
<proteinExistence type="predicted"/>
<evidence type="ECO:0000256" key="7">
    <source>
        <dbReference type="SAM" id="Phobius"/>
    </source>
</evidence>
<evidence type="ECO:0000256" key="2">
    <source>
        <dbReference type="ARBA" id="ARBA00022448"/>
    </source>
</evidence>
<feature type="transmembrane region" description="Helical" evidence="7">
    <location>
        <begin position="343"/>
        <end position="359"/>
    </location>
</feature>
<evidence type="ECO:0000256" key="5">
    <source>
        <dbReference type="ARBA" id="ARBA00022989"/>
    </source>
</evidence>
<reference evidence="9" key="1">
    <citation type="journal article" date="2014" name="Int. J. Syst. Evol. Microbiol.">
        <title>Complete genome sequence of Corynebacterium casei LMG S-19264T (=DSM 44701T), isolated from a smear-ripened cheese.</title>
        <authorList>
            <consortium name="US DOE Joint Genome Institute (JGI-PGF)"/>
            <person name="Walter F."/>
            <person name="Albersmeier A."/>
            <person name="Kalinowski J."/>
            <person name="Ruckert C."/>
        </authorList>
    </citation>
    <scope>NUCLEOTIDE SEQUENCE</scope>
    <source>
        <strain evidence="9">JCM 31311</strain>
    </source>
</reference>
<feature type="transmembrane region" description="Helical" evidence="7">
    <location>
        <begin position="239"/>
        <end position="257"/>
    </location>
</feature>
<organism evidence="9 10">
    <name type="scientific">Deinococcus ruber</name>
    <dbReference type="NCBI Taxonomy" id="1848197"/>
    <lineage>
        <taxon>Bacteria</taxon>
        <taxon>Thermotogati</taxon>
        <taxon>Deinococcota</taxon>
        <taxon>Deinococci</taxon>
        <taxon>Deinococcales</taxon>
        <taxon>Deinococcaceae</taxon>
        <taxon>Deinococcus</taxon>
    </lineage>
</organism>
<reference evidence="9" key="2">
    <citation type="submission" date="2020-09" db="EMBL/GenBank/DDBJ databases">
        <authorList>
            <person name="Sun Q."/>
            <person name="Ohkuma M."/>
        </authorList>
    </citation>
    <scope>NUCLEOTIDE SEQUENCE</scope>
    <source>
        <strain evidence="9">JCM 31311</strain>
    </source>
</reference>
<dbReference type="InterPro" id="IPR036259">
    <property type="entry name" value="MFS_trans_sf"/>
</dbReference>
<dbReference type="Gene3D" id="1.20.1720.10">
    <property type="entry name" value="Multidrug resistance protein D"/>
    <property type="match status" value="1"/>
</dbReference>
<keyword evidence="10" id="KW-1185">Reference proteome</keyword>
<feature type="transmembrane region" description="Helical" evidence="7">
    <location>
        <begin position="278"/>
        <end position="298"/>
    </location>
</feature>
<feature type="transmembrane region" description="Helical" evidence="7">
    <location>
        <begin position="21"/>
        <end position="46"/>
    </location>
</feature>